<accession>A0A853FFY0</accession>
<organism evidence="2 3">
    <name type="scientific">Allopusillimonas soli</name>
    <dbReference type="NCBI Taxonomy" id="659016"/>
    <lineage>
        <taxon>Bacteria</taxon>
        <taxon>Pseudomonadati</taxon>
        <taxon>Pseudomonadota</taxon>
        <taxon>Betaproteobacteria</taxon>
        <taxon>Burkholderiales</taxon>
        <taxon>Alcaligenaceae</taxon>
        <taxon>Allopusillimonas</taxon>
    </lineage>
</organism>
<feature type="signal peptide" evidence="1">
    <location>
        <begin position="1"/>
        <end position="24"/>
    </location>
</feature>
<dbReference type="OrthoDB" id="8687305at2"/>
<keyword evidence="1" id="KW-0732">Signal</keyword>
<comment type="caution">
    <text evidence="2">The sequence shown here is derived from an EMBL/GenBank/DDBJ whole genome shotgun (WGS) entry which is preliminary data.</text>
</comment>
<reference evidence="2 3" key="1">
    <citation type="submission" date="2020-07" db="EMBL/GenBank/DDBJ databases">
        <title>Taxonomic revisions and descriptions of new bacterial species based on genomic comparisons in the high-G+C-content subgroup of the family Alcaligenaceae.</title>
        <authorList>
            <person name="Szabo A."/>
            <person name="Felfoldi T."/>
        </authorList>
    </citation>
    <scope>NUCLEOTIDE SEQUENCE [LARGE SCALE GENOMIC DNA]</scope>
    <source>
        <strain evidence="2 3">DSM 25264</strain>
    </source>
</reference>
<keyword evidence="3" id="KW-1185">Reference proteome</keyword>
<feature type="chain" id="PRO_5032729712" evidence="1">
    <location>
        <begin position="25"/>
        <end position="110"/>
    </location>
</feature>
<proteinExistence type="predicted"/>
<dbReference type="InterPro" id="IPR025421">
    <property type="entry name" value="DUF4148"/>
</dbReference>
<gene>
    <name evidence="2" type="ORF">H0A68_11000</name>
</gene>
<evidence type="ECO:0000256" key="1">
    <source>
        <dbReference type="SAM" id="SignalP"/>
    </source>
</evidence>
<dbReference type="EMBL" id="JACCEW010000003">
    <property type="protein sequence ID" value="NYT37401.1"/>
    <property type="molecule type" value="Genomic_DNA"/>
</dbReference>
<protein>
    <submittedName>
        <fullName evidence="2">DUF4148 domain-containing protein</fullName>
    </submittedName>
</protein>
<evidence type="ECO:0000313" key="2">
    <source>
        <dbReference type="EMBL" id="NYT37401.1"/>
    </source>
</evidence>
<evidence type="ECO:0000313" key="3">
    <source>
        <dbReference type="Proteomes" id="UP000580517"/>
    </source>
</evidence>
<sequence>MSLRSKTCLALLTIAISAPLTSFARWIPDNTEQGGTEVYDWSHAKTRAQVLEELEQAKADPTWATRQGEETGVWPVLSPEPQKTREQVVMALKNMSAAEKAYIQSFYTGA</sequence>
<name>A0A853FFY0_9BURK</name>
<dbReference type="AlphaFoldDB" id="A0A853FFY0"/>
<dbReference type="Pfam" id="PF13663">
    <property type="entry name" value="DUF4148"/>
    <property type="match status" value="1"/>
</dbReference>
<dbReference type="Proteomes" id="UP000580517">
    <property type="component" value="Unassembled WGS sequence"/>
</dbReference>
<dbReference type="RefSeq" id="WP_129969455.1">
    <property type="nucleotide sequence ID" value="NZ_JACCEW010000003.1"/>
</dbReference>